<evidence type="ECO:0000259" key="2">
    <source>
        <dbReference type="Pfam" id="PF13840"/>
    </source>
</evidence>
<accession>A0A086TB81</accession>
<dbReference type="InterPro" id="IPR051719">
    <property type="entry name" value="CASTOR_mTORC1"/>
</dbReference>
<feature type="region of interest" description="Disordered" evidence="1">
    <location>
        <begin position="180"/>
        <end position="200"/>
    </location>
</feature>
<dbReference type="OrthoDB" id="58529at2759"/>
<evidence type="ECO:0000313" key="3">
    <source>
        <dbReference type="EMBL" id="KFH46613.1"/>
    </source>
</evidence>
<evidence type="ECO:0000256" key="1">
    <source>
        <dbReference type="SAM" id="MobiDB-lite"/>
    </source>
</evidence>
<dbReference type="InterPro" id="IPR045865">
    <property type="entry name" value="ACT-like_dom_sf"/>
</dbReference>
<dbReference type="EMBL" id="JPKY01000017">
    <property type="protein sequence ID" value="KFH46613.1"/>
    <property type="molecule type" value="Genomic_DNA"/>
</dbReference>
<dbReference type="GO" id="GO:0046394">
    <property type="term" value="P:carboxylic acid biosynthetic process"/>
    <property type="evidence" value="ECO:0007669"/>
    <property type="project" value="UniProtKB-ARBA"/>
</dbReference>
<dbReference type="Pfam" id="PF13840">
    <property type="entry name" value="ACT_7"/>
    <property type="match status" value="1"/>
</dbReference>
<name>A0A086TB81_HAPC1</name>
<organism evidence="3 4">
    <name type="scientific">Hapsidospora chrysogenum (strain ATCC 11550 / CBS 779.69 / DSM 880 / IAM 14645 / JCM 23072 / IMI 49137)</name>
    <name type="common">Acremonium chrysogenum</name>
    <dbReference type="NCBI Taxonomy" id="857340"/>
    <lineage>
        <taxon>Eukaryota</taxon>
        <taxon>Fungi</taxon>
        <taxon>Dikarya</taxon>
        <taxon>Ascomycota</taxon>
        <taxon>Pezizomycotina</taxon>
        <taxon>Sordariomycetes</taxon>
        <taxon>Hypocreomycetidae</taxon>
        <taxon>Hypocreales</taxon>
        <taxon>Bionectriaceae</taxon>
        <taxon>Hapsidospora</taxon>
    </lineage>
</organism>
<feature type="domain" description="CASTOR ACT" evidence="2">
    <location>
        <begin position="104"/>
        <end position="163"/>
    </location>
</feature>
<proteinExistence type="predicted"/>
<dbReference type="SUPFAM" id="SSF55021">
    <property type="entry name" value="ACT-like"/>
    <property type="match status" value="1"/>
</dbReference>
<evidence type="ECO:0000313" key="4">
    <source>
        <dbReference type="Proteomes" id="UP000029964"/>
    </source>
</evidence>
<dbReference type="PANTHER" id="PTHR31131">
    <property type="entry name" value="CHROMOSOME 1, WHOLE GENOME SHOTGUN SEQUENCE"/>
    <property type="match status" value="1"/>
</dbReference>
<dbReference type="GO" id="GO:0006520">
    <property type="term" value="P:amino acid metabolic process"/>
    <property type="evidence" value="ECO:0007669"/>
    <property type="project" value="UniProtKB-ARBA"/>
</dbReference>
<reference evidence="4" key="1">
    <citation type="journal article" date="2014" name="Genome Announc.">
        <title>Genome sequence and annotation of Acremonium chrysogenum, producer of the beta-lactam antibiotic cephalosporin C.</title>
        <authorList>
            <person name="Terfehr D."/>
            <person name="Dahlmann T.A."/>
            <person name="Specht T."/>
            <person name="Zadra I."/>
            <person name="Kuernsteiner H."/>
            <person name="Kueck U."/>
        </authorList>
    </citation>
    <scope>NUCLEOTIDE SEQUENCE [LARGE SCALE GENOMIC DNA]</scope>
    <source>
        <strain evidence="4">ATCC 11550 / CBS 779.69 / DSM 880 / IAM 14645 / JCM 23072 / IMI 49137</strain>
    </source>
</reference>
<feature type="compositionally biased region" description="Pro residues" evidence="1">
    <location>
        <begin position="190"/>
        <end position="200"/>
    </location>
</feature>
<dbReference type="HOGENOM" id="CLU_036623_1_0_1"/>
<comment type="caution">
    <text evidence="3">The sequence shown here is derived from an EMBL/GenBank/DDBJ whole genome shotgun (WGS) entry which is preliminary data.</text>
</comment>
<dbReference type="AlphaFoldDB" id="A0A086TB81"/>
<dbReference type="Proteomes" id="UP000029964">
    <property type="component" value="Unassembled WGS sequence"/>
</dbReference>
<protein>
    <recommendedName>
        <fullName evidence="2">CASTOR ACT domain-containing protein</fullName>
    </recommendedName>
</protein>
<dbReference type="InterPro" id="IPR027795">
    <property type="entry name" value="CASTOR_ACT_dom"/>
</dbReference>
<sequence length="388" mass="42254">MNTQISFLEGSYTLIHIPLSLYSSFLQPVLRVFLPHTQTVGSSRGGPERELHGLTLDSQQHGFLNISVTPIEVSVVCHSSWARDVFEPVIAGLPRDLARTVELSQNDYLILSVISAGLDAAGRVMELTSPLALAGIPIFFISTYYSDFILVPAKERDNVVEALGSRGFTPSENQSHFVNASSCARTSPAGSPPRTPPPPNLAELQTRAFDLLRKRSVAPRVDESLELVQCSGRETSPVTDEIYAAPRPSSSRRPSGHQRTWVDIIDTKLYTCIISALVSQPRFLSITLAQEDPPSLLLDKTLLSLFGDSLVGDTEGRHIPIFLDLVSLPLEVTGIVCGVAGRLAQDMQMAESSELSYLSTARAGAVILPEAQSKRALDILRPLLSRED</sequence>
<dbReference type="PANTHER" id="PTHR31131:SF6">
    <property type="entry name" value="CASTOR ACT DOMAIN-CONTAINING PROTEIN"/>
    <property type="match status" value="1"/>
</dbReference>
<keyword evidence="4" id="KW-1185">Reference proteome</keyword>
<gene>
    <name evidence="3" type="ORF">ACRE_025710</name>
</gene>
<dbReference type="Gene3D" id="3.30.2130.10">
    <property type="entry name" value="VC0802-like"/>
    <property type="match status" value="1"/>
</dbReference>